<proteinExistence type="predicted"/>
<dbReference type="Proteomes" id="UP000510686">
    <property type="component" value="Chromosome 5"/>
</dbReference>
<evidence type="ECO:0000256" key="2">
    <source>
        <dbReference type="SAM" id="SignalP"/>
    </source>
</evidence>
<dbReference type="RefSeq" id="XP_014543494.1">
    <property type="nucleotide sequence ID" value="XM_014688008.1"/>
</dbReference>
<name>A0A7D5Z232_9HYPO</name>
<dbReference type="KEGG" id="mbrn:26243671"/>
<dbReference type="OrthoDB" id="4941146at2759"/>
<reference evidence="3 4" key="1">
    <citation type="submission" date="2020-07" db="EMBL/GenBank/DDBJ databases">
        <title>Telomere length de novo assembly of all 7 chromosomes of the fungus, Metarhizium brunneum, using a novel assembly pipeline.</title>
        <authorList>
            <person name="Saud z."/>
            <person name="Kortsinoglou A."/>
            <person name="Kouvelis V.N."/>
            <person name="Butt T.M."/>
        </authorList>
    </citation>
    <scope>NUCLEOTIDE SEQUENCE [LARGE SCALE GENOMIC DNA]</scope>
    <source>
        <strain evidence="3 4">4556</strain>
    </source>
</reference>
<feature type="compositionally biased region" description="Polar residues" evidence="1">
    <location>
        <begin position="436"/>
        <end position="452"/>
    </location>
</feature>
<feature type="region of interest" description="Disordered" evidence="1">
    <location>
        <begin position="73"/>
        <end position="92"/>
    </location>
</feature>
<dbReference type="AlphaFoldDB" id="A0A7D5Z232"/>
<dbReference type="EMBL" id="CP058936">
    <property type="protein sequence ID" value="QLI71804.1"/>
    <property type="molecule type" value="Genomic_DNA"/>
</dbReference>
<gene>
    <name evidence="3" type="ORF">G6M90_00g082700</name>
</gene>
<evidence type="ECO:0000313" key="3">
    <source>
        <dbReference type="EMBL" id="QLI71804.1"/>
    </source>
</evidence>
<accession>A0A7D5Z232</accession>
<feature type="chain" id="PRO_5029007911" description="Extracellular membrane protein CFEM domain-containing protein" evidence="2">
    <location>
        <begin position="16"/>
        <end position="591"/>
    </location>
</feature>
<evidence type="ECO:0000313" key="4">
    <source>
        <dbReference type="Proteomes" id="UP000510686"/>
    </source>
</evidence>
<feature type="compositionally biased region" description="Pro residues" evidence="1">
    <location>
        <begin position="75"/>
        <end position="89"/>
    </location>
</feature>
<evidence type="ECO:0000256" key="1">
    <source>
        <dbReference type="SAM" id="MobiDB-lite"/>
    </source>
</evidence>
<keyword evidence="2" id="KW-0732">Signal</keyword>
<feature type="compositionally biased region" description="Low complexity" evidence="1">
    <location>
        <begin position="214"/>
        <end position="239"/>
    </location>
</feature>
<feature type="region of interest" description="Disordered" evidence="1">
    <location>
        <begin position="429"/>
        <end position="452"/>
    </location>
</feature>
<feature type="compositionally biased region" description="Polar residues" evidence="1">
    <location>
        <begin position="174"/>
        <end position="199"/>
    </location>
</feature>
<feature type="signal peptide" evidence="2">
    <location>
        <begin position="1"/>
        <end position="15"/>
    </location>
</feature>
<evidence type="ECO:0008006" key="5">
    <source>
        <dbReference type="Google" id="ProtNLM"/>
    </source>
</evidence>
<protein>
    <recommendedName>
        <fullName evidence="5">Extracellular membrane protein CFEM domain-containing protein</fullName>
    </recommendedName>
</protein>
<sequence length="591" mass="63647">MRPMVFAGLVGTILAIESPEECADRCTLAWYECKGIHGGRWPCDGAYSVCLGFNPFTRGYDVPIACRGKNKPFDPYAPPPPSPPPPPTPTVATDVHTQECLWAYKKCANKPDANKSTCREKYHACLKHKSLKAMIEKRMMVDSETTEPSITEPPSPCATDDLECLGHRISSSTTENLGKTMTTDSETTEPPITKTSSACATDDVECSEHNPAPTTTKDLWETTTTDSETVEPSVTSVPSVPKGPSPCAGRCLLDYYSCLLVPDFNHCPTMLLQCLGYNPFYSGKLNLPIATCANEPTSTSTTRTPTPTPTLVQDKCVKECTDILNACKRLPNSHEAVCGLHFMKCVGYNYFKEGLKFPTTCRTPTSTPIPTSTATSTATSAPTSTPTADLCAQNCLDEWKSCKKSTRKARAHCKSTMTECLGYNPFKKDHKKPTACQRSDAPSPTAQPTQAVRSKSCTDEWQACRSRPGADQSLCSFNFANCLGYAPFSNSTNSTLPVSRSSPIPANITTTAPFPFTNLTTAVSTTTAVTEFPMSTSFSSSSQTHVGTILVPTTTMMVPTTTTNLTATVTAAAGHLEPATMLLLVLAVALL</sequence>
<feature type="region of interest" description="Disordered" evidence="1">
    <location>
        <begin position="174"/>
        <end position="239"/>
    </location>
</feature>
<keyword evidence="4" id="KW-1185">Reference proteome</keyword>
<dbReference type="GeneID" id="26243671"/>
<organism evidence="3 4">
    <name type="scientific">Metarhizium brunneum</name>
    <dbReference type="NCBI Taxonomy" id="500148"/>
    <lineage>
        <taxon>Eukaryota</taxon>
        <taxon>Fungi</taxon>
        <taxon>Dikarya</taxon>
        <taxon>Ascomycota</taxon>
        <taxon>Pezizomycotina</taxon>
        <taxon>Sordariomycetes</taxon>
        <taxon>Hypocreomycetidae</taxon>
        <taxon>Hypocreales</taxon>
        <taxon>Clavicipitaceae</taxon>
        <taxon>Metarhizium</taxon>
    </lineage>
</organism>